<dbReference type="InterPro" id="IPR045242">
    <property type="entry name" value="Syntaxin"/>
</dbReference>
<dbReference type="Proteomes" id="UP000030854">
    <property type="component" value="Unassembled WGS sequence"/>
</dbReference>
<dbReference type="GO" id="GO:0005484">
    <property type="term" value="F:SNAP receptor activity"/>
    <property type="evidence" value="ECO:0007669"/>
    <property type="project" value="TreeGrafter"/>
</dbReference>
<comment type="caution">
    <text evidence="5">The sequence shown here is derived from an EMBL/GenBank/DDBJ whole genome shotgun (WGS) entry which is preliminary data.</text>
</comment>
<dbReference type="PANTHER" id="PTHR19957">
    <property type="entry name" value="SYNTAXIN"/>
    <property type="match status" value="1"/>
</dbReference>
<dbReference type="GO" id="GO:0006906">
    <property type="term" value="P:vesicle fusion"/>
    <property type="evidence" value="ECO:0007669"/>
    <property type="project" value="TreeGrafter"/>
</dbReference>
<dbReference type="GO" id="GO:0031201">
    <property type="term" value="C:SNARE complex"/>
    <property type="evidence" value="ECO:0007669"/>
    <property type="project" value="TreeGrafter"/>
</dbReference>
<dbReference type="Pfam" id="PF14523">
    <property type="entry name" value="Syntaxin_2"/>
    <property type="match status" value="1"/>
</dbReference>
<reference evidence="5 6" key="1">
    <citation type="journal article" date="2014" name="BMC Genomics">
        <title>Adaptive genomic structural variation in the grape powdery mildew pathogen, Erysiphe necator.</title>
        <authorList>
            <person name="Jones L."/>
            <person name="Riaz S."/>
            <person name="Morales-Cruz A."/>
            <person name="Amrine K.C."/>
            <person name="McGuire B."/>
            <person name="Gubler W.D."/>
            <person name="Walker M.A."/>
            <person name="Cantu D."/>
        </authorList>
    </citation>
    <scope>NUCLEOTIDE SEQUENCE [LARGE SCALE GENOMIC DNA]</scope>
    <source>
        <strain evidence="6">c</strain>
    </source>
</reference>
<dbReference type="PROSITE" id="PS50192">
    <property type="entry name" value="T_SNARE"/>
    <property type="match status" value="1"/>
</dbReference>
<dbReference type="OMA" id="HPRNAPQ"/>
<feature type="region of interest" description="Disordered" evidence="2">
    <location>
        <begin position="1"/>
        <end position="35"/>
    </location>
</feature>
<evidence type="ECO:0000256" key="2">
    <source>
        <dbReference type="SAM" id="MobiDB-lite"/>
    </source>
</evidence>
<feature type="transmembrane region" description="Helical" evidence="3">
    <location>
        <begin position="293"/>
        <end position="316"/>
    </location>
</feature>
<evidence type="ECO:0000259" key="4">
    <source>
        <dbReference type="PROSITE" id="PS50192"/>
    </source>
</evidence>
<feature type="domain" description="T-SNARE coiled-coil homology" evidence="4">
    <location>
        <begin position="219"/>
        <end position="281"/>
    </location>
</feature>
<accession>A0A0B1NWX2</accession>
<dbReference type="GO" id="GO:0048278">
    <property type="term" value="P:vesicle docking"/>
    <property type="evidence" value="ECO:0007669"/>
    <property type="project" value="TreeGrafter"/>
</dbReference>
<dbReference type="GO" id="GO:0006886">
    <property type="term" value="P:intracellular protein transport"/>
    <property type="evidence" value="ECO:0007669"/>
    <property type="project" value="TreeGrafter"/>
</dbReference>
<dbReference type="Gene3D" id="1.20.58.70">
    <property type="match status" value="1"/>
</dbReference>
<dbReference type="CDD" id="cd15849">
    <property type="entry name" value="SNARE_Sso1"/>
    <property type="match status" value="1"/>
</dbReference>
<keyword evidence="6" id="KW-1185">Reference proteome</keyword>
<dbReference type="AlphaFoldDB" id="A0A0B1NWX2"/>
<proteinExistence type="inferred from homology"/>
<sequence>MTPYGGGRTIAPTQQYDEMGAYGTPSPNYGGPTMGRDDYTGQNVEMASLAQNGSQFGQQANPNSILNSCADVNRQITKINETIASLQIMQKSSLDAVSDMQQKRARKQIDDLSSEIMSLFRKVTGDVKMIKQQPEASSSKNAPQVERLSREITKVRRNYEVSDSNYRKELEAQIARQVKIVRPDATDQEIRAAVEDPNSQIFSQALLQSDRQGQAQSTRNNVRQRHEEIQKIESQMIELAALFEDMNNLVIQQEEAIINVEMKGEEVVENVDKGTEELGVAIVSARNARKWKWWCLGISVLIFIVIVIIILVYKFIVTAPVQVVAPSAQKPAKRFYIPNSPVDIKSALFPRAKTQPLRSRYYRA</sequence>
<organism evidence="5 6">
    <name type="scientific">Uncinula necator</name>
    <name type="common">Grape powdery mildew</name>
    <dbReference type="NCBI Taxonomy" id="52586"/>
    <lineage>
        <taxon>Eukaryota</taxon>
        <taxon>Fungi</taxon>
        <taxon>Dikarya</taxon>
        <taxon>Ascomycota</taxon>
        <taxon>Pezizomycotina</taxon>
        <taxon>Leotiomycetes</taxon>
        <taxon>Erysiphales</taxon>
        <taxon>Erysiphaceae</taxon>
        <taxon>Erysiphe</taxon>
    </lineage>
</organism>
<evidence type="ECO:0000313" key="6">
    <source>
        <dbReference type="Proteomes" id="UP000030854"/>
    </source>
</evidence>
<dbReference type="SMART" id="SM00397">
    <property type="entry name" value="t_SNARE"/>
    <property type="match status" value="1"/>
</dbReference>
<dbReference type="SUPFAM" id="SSF47661">
    <property type="entry name" value="t-snare proteins"/>
    <property type="match status" value="1"/>
</dbReference>
<dbReference type="EMBL" id="JNVN01004178">
    <property type="protein sequence ID" value="KHJ30473.1"/>
    <property type="molecule type" value="Genomic_DNA"/>
</dbReference>
<dbReference type="InterPro" id="IPR010989">
    <property type="entry name" value="SNARE"/>
</dbReference>
<dbReference type="InterPro" id="IPR000727">
    <property type="entry name" value="T_SNARE_dom"/>
</dbReference>
<keyword evidence="3" id="KW-0812">Transmembrane</keyword>
<dbReference type="GO" id="GO:0000149">
    <property type="term" value="F:SNARE binding"/>
    <property type="evidence" value="ECO:0007669"/>
    <property type="project" value="TreeGrafter"/>
</dbReference>
<dbReference type="PANTHER" id="PTHR19957:SF380">
    <property type="entry name" value="SYNTAXIN FAMILY PROTEIN"/>
    <property type="match status" value="1"/>
</dbReference>
<dbReference type="STRING" id="52586.A0A0B1NWX2"/>
<dbReference type="GO" id="GO:0005886">
    <property type="term" value="C:plasma membrane"/>
    <property type="evidence" value="ECO:0007669"/>
    <property type="project" value="TreeGrafter"/>
</dbReference>
<dbReference type="OrthoDB" id="10255013at2759"/>
<dbReference type="GO" id="GO:0012505">
    <property type="term" value="C:endomembrane system"/>
    <property type="evidence" value="ECO:0007669"/>
    <property type="project" value="TreeGrafter"/>
</dbReference>
<gene>
    <name evidence="5" type="ORF">EV44_g5990</name>
</gene>
<keyword evidence="3" id="KW-1133">Transmembrane helix</keyword>
<protein>
    <submittedName>
        <fullName evidence="5">Putative snare domain-containing protein</fullName>
    </submittedName>
</protein>
<dbReference type="GO" id="GO:0006887">
    <property type="term" value="P:exocytosis"/>
    <property type="evidence" value="ECO:0007669"/>
    <property type="project" value="TreeGrafter"/>
</dbReference>
<name>A0A0B1NWX2_UNCNE</name>
<dbReference type="Pfam" id="PF05739">
    <property type="entry name" value="SNARE"/>
    <property type="match status" value="1"/>
</dbReference>
<evidence type="ECO:0000256" key="1">
    <source>
        <dbReference type="ARBA" id="ARBA00009063"/>
    </source>
</evidence>
<keyword evidence="3" id="KW-0472">Membrane</keyword>
<dbReference type="HOGENOM" id="CLU_042423_0_2_1"/>
<comment type="similarity">
    <text evidence="1">Belongs to the syntaxin family.</text>
</comment>
<evidence type="ECO:0000313" key="5">
    <source>
        <dbReference type="EMBL" id="KHJ30473.1"/>
    </source>
</evidence>
<evidence type="ECO:0000256" key="3">
    <source>
        <dbReference type="SAM" id="Phobius"/>
    </source>
</evidence>
<dbReference type="InterPro" id="IPR006011">
    <property type="entry name" value="Syntaxin_N"/>
</dbReference>